<sequence>MLQVSLQKASLVEFSLRHRRILSYNLTLDVSVRNPNKRSGFFYERLQAMAFYGEEQFAEVSLPCFYQAPLNVSMLRPSFAGQLQMDNSYVVASDFILQRAQGWFQFDVNFFAEVRLKLGPVNATSYSAVVTCGLVVPLASTNSSQDLSFNWTKCVAEFPSLGFVPRAVLSSSYCIVPFILSLLYSSVLIALRFV</sequence>
<dbReference type="PANTHER" id="PTHR31415">
    <property type="entry name" value="OS05G0367900 PROTEIN"/>
    <property type="match status" value="1"/>
</dbReference>
<proteinExistence type="predicted"/>
<dbReference type="InterPro" id="IPR044839">
    <property type="entry name" value="NDR1-like"/>
</dbReference>
<keyword evidence="3" id="KW-0812">Transmembrane</keyword>
<evidence type="ECO:0000256" key="2">
    <source>
        <dbReference type="ARBA" id="ARBA00023136"/>
    </source>
</evidence>
<reference evidence="4" key="1">
    <citation type="submission" date="2019-09" db="EMBL/GenBank/DDBJ databases">
        <authorList>
            <person name="Zhang L."/>
        </authorList>
    </citation>
    <scope>NUCLEOTIDE SEQUENCE</scope>
</reference>
<evidence type="ECO:0000313" key="4">
    <source>
        <dbReference type="EMBL" id="VVV84225.1"/>
    </source>
</evidence>
<dbReference type="GO" id="GO:0005886">
    <property type="term" value="C:plasma membrane"/>
    <property type="evidence" value="ECO:0007669"/>
    <property type="project" value="TreeGrafter"/>
</dbReference>
<dbReference type="GO" id="GO:0009506">
    <property type="term" value="C:plasmodesma"/>
    <property type="evidence" value="ECO:0007669"/>
    <property type="project" value="TreeGrafter"/>
</dbReference>
<dbReference type="GO" id="GO:0098542">
    <property type="term" value="P:defense response to other organism"/>
    <property type="evidence" value="ECO:0007669"/>
    <property type="project" value="InterPro"/>
</dbReference>
<organism evidence="4">
    <name type="scientific">Nymphaea colorata</name>
    <name type="common">pocket water lily</name>
    <dbReference type="NCBI Taxonomy" id="210225"/>
    <lineage>
        <taxon>Eukaryota</taxon>
        <taxon>Viridiplantae</taxon>
        <taxon>Streptophyta</taxon>
        <taxon>Embryophyta</taxon>
        <taxon>Tracheophyta</taxon>
        <taxon>Spermatophyta</taxon>
        <taxon>Magnoliopsida</taxon>
        <taxon>Nymphaeales</taxon>
        <taxon>Nymphaeaceae</taxon>
        <taxon>Nymphaea</taxon>
    </lineage>
</organism>
<gene>
    <name evidence="4" type="ORF">NYM_LOCUS9380</name>
</gene>
<dbReference type="PANTHER" id="PTHR31415:SF4">
    <property type="entry name" value="NDR1_HIN1-LIKE PROTEIN 3"/>
    <property type="match status" value="1"/>
</dbReference>
<name>A0A5K0Z4D2_9MAGN</name>
<dbReference type="AlphaFoldDB" id="A0A5K0Z4D2"/>
<keyword evidence="2 3" id="KW-0472">Membrane</keyword>
<evidence type="ECO:0000256" key="1">
    <source>
        <dbReference type="ARBA" id="ARBA00004370"/>
    </source>
</evidence>
<comment type="subcellular location">
    <subcellularLocation>
        <location evidence="1">Membrane</location>
    </subcellularLocation>
</comment>
<feature type="transmembrane region" description="Helical" evidence="3">
    <location>
        <begin position="175"/>
        <end position="193"/>
    </location>
</feature>
<accession>A0A5K0Z4D2</accession>
<evidence type="ECO:0000256" key="3">
    <source>
        <dbReference type="SAM" id="Phobius"/>
    </source>
</evidence>
<dbReference type="EMBL" id="LR721778">
    <property type="protein sequence ID" value="VVV84225.1"/>
    <property type="molecule type" value="Genomic_DNA"/>
</dbReference>
<keyword evidence="3" id="KW-1133">Transmembrane helix</keyword>
<protein>
    <submittedName>
        <fullName evidence="4">Uncharacterized protein</fullName>
    </submittedName>
</protein>
<dbReference type="Gramene" id="NC13G0026420.1">
    <property type="protein sequence ID" value="NC13G0026420.1:cds"/>
    <property type="gene ID" value="NC13G0026420"/>
</dbReference>